<reference evidence="2 3" key="1">
    <citation type="journal article" date="2011" name="J. Bacteriol.">
        <title>Complete genome sequence of 'Vulcanisaeta moutnovskia' strain 768-28, a novel member of the hyperthermophilic crenarchaeal genus vulcanisaeta.</title>
        <authorList>
            <person name="Gumerov V.M."/>
            <person name="Mardanov A.V."/>
            <person name="Beletsky A.V."/>
            <person name="Prokofeva M.I."/>
            <person name="Bonch-Osmolovskaya E.A."/>
            <person name="Ravin N.V."/>
            <person name="Skryabin K.G."/>
        </authorList>
    </citation>
    <scope>NUCLEOTIDE SEQUENCE [LARGE SCALE GENOMIC DNA]</scope>
    <source>
        <strain evidence="2 3">768-28</strain>
    </source>
</reference>
<sequence>MGAYVAVIVGVSLLRNALDRGAIKSHVDVVSKALLGDSRADVALGMLGLGSGLFRELVDYACGDLASCCAELGSLVRLRELVGGFDVEFFYTDTKTSWFCAMVIANCVSKGVLSGVRVLGATQVSLFGGDLEGGLSSFVDVMGRRLLNYSSRGFETYVVITGGTKLEAVLASMVAWLTDARPVYLVEGGPLIVLPRLPITLRPEVARALCSIDVGIMPSAEMLSELLRLGFVVRDGGGYRVPRWLRELLGARGLC</sequence>
<dbReference type="OrthoDB" id="29265at2157"/>
<evidence type="ECO:0000259" key="1">
    <source>
        <dbReference type="Pfam" id="PF09651"/>
    </source>
</evidence>
<dbReference type="GeneID" id="10289125"/>
<organism evidence="2 3">
    <name type="scientific">Vulcanisaeta moutnovskia (strain 768-28)</name>
    <dbReference type="NCBI Taxonomy" id="985053"/>
    <lineage>
        <taxon>Archaea</taxon>
        <taxon>Thermoproteota</taxon>
        <taxon>Thermoprotei</taxon>
        <taxon>Thermoproteales</taxon>
        <taxon>Thermoproteaceae</taxon>
        <taxon>Vulcanisaeta</taxon>
    </lineage>
</organism>
<feature type="domain" description="CRISPR system ring nuclease SSO1393-like" evidence="1">
    <location>
        <begin position="67"/>
        <end position="197"/>
    </location>
</feature>
<keyword evidence="3" id="KW-1185">Reference proteome</keyword>
<dbReference type="STRING" id="985053.VMUT_1473"/>
<name>F0QT89_VULM7</name>
<evidence type="ECO:0000313" key="3">
    <source>
        <dbReference type="Proteomes" id="UP000007485"/>
    </source>
</evidence>
<dbReference type="KEGG" id="vmo:VMUT_1473"/>
<protein>
    <submittedName>
        <fullName evidence="2">APE2256 family CRISPR-associated protein</fullName>
    </submittedName>
</protein>
<dbReference type="EMBL" id="CP002529">
    <property type="protein sequence ID" value="ADY01678.1"/>
    <property type="molecule type" value="Genomic_DNA"/>
</dbReference>
<dbReference type="Gene3D" id="3.40.50.10770">
    <property type="entry name" value="Hypothetical protein VC1899 like domain (Restriction endonuclease-like)"/>
    <property type="match status" value="1"/>
</dbReference>
<proteinExistence type="predicted"/>
<dbReference type="AlphaFoldDB" id="F0QT89"/>
<dbReference type="RefSeq" id="WP_013604840.1">
    <property type="nucleotide sequence ID" value="NC_015151.1"/>
</dbReference>
<gene>
    <name evidence="2" type="ordered locus">VMUT_1473</name>
</gene>
<dbReference type="HOGENOM" id="CLU_1088292_0_0_2"/>
<dbReference type="Pfam" id="PF09651">
    <property type="entry name" value="Cas_APE2256"/>
    <property type="match status" value="1"/>
</dbReference>
<evidence type="ECO:0000313" key="2">
    <source>
        <dbReference type="EMBL" id="ADY01678.1"/>
    </source>
</evidence>
<dbReference type="eggNOG" id="arCOG01935">
    <property type="taxonomic scope" value="Archaea"/>
</dbReference>
<dbReference type="Proteomes" id="UP000007485">
    <property type="component" value="Chromosome"/>
</dbReference>
<accession>F0QT89</accession>
<dbReference type="InterPro" id="IPR013442">
    <property type="entry name" value="SSO1393-like"/>
</dbReference>